<dbReference type="Proteomes" id="UP000708208">
    <property type="component" value="Unassembled WGS sequence"/>
</dbReference>
<evidence type="ECO:0000313" key="3">
    <source>
        <dbReference type="Proteomes" id="UP000708208"/>
    </source>
</evidence>
<dbReference type="AlphaFoldDB" id="A0A8J2KFT9"/>
<dbReference type="OrthoDB" id="1434354at2759"/>
<gene>
    <name evidence="2" type="ORF">AFUS01_LOCUS24525</name>
</gene>
<keyword evidence="3" id="KW-1185">Reference proteome</keyword>
<dbReference type="CDD" id="cd00170">
    <property type="entry name" value="SEC14"/>
    <property type="match status" value="1"/>
</dbReference>
<name>A0A8J2KFT9_9HEXA</name>
<dbReference type="PANTHER" id="PTHR23324:SF83">
    <property type="entry name" value="SEC14-LIKE PROTEIN 2"/>
    <property type="match status" value="1"/>
</dbReference>
<dbReference type="SMART" id="SM00516">
    <property type="entry name" value="SEC14"/>
    <property type="match status" value="1"/>
</dbReference>
<dbReference type="PANTHER" id="PTHR23324">
    <property type="entry name" value="SEC14 RELATED PROTEIN"/>
    <property type="match status" value="1"/>
</dbReference>
<comment type="caution">
    <text evidence="2">The sequence shown here is derived from an EMBL/GenBank/DDBJ whole genome shotgun (WGS) entry which is preliminary data.</text>
</comment>
<accession>A0A8J2KFT9</accession>
<dbReference type="InterPro" id="IPR001251">
    <property type="entry name" value="CRAL-TRIO_dom"/>
</dbReference>
<evidence type="ECO:0000313" key="2">
    <source>
        <dbReference type="EMBL" id="CAG7785930.1"/>
    </source>
</evidence>
<sequence>MLRKHIQWRELVQYDQISSWDLPDDLHGLLPQGFIGYDDNNFPILLALVGRWNAKKIVQGTSREDAVKPHWKSYDSMKKRMKGKFTKEGVPVTQMSAIVDLSELSLLQGTLQVFRALSDFARGFEANFPELLKTCVVINSPWFLPMFFKFIKPFLSPKTTDKIQFYGYNRDEWVEALRKIFPESSLPTIYGGTNDNYKIS</sequence>
<feature type="domain" description="CRAL-TRIO" evidence="1">
    <location>
        <begin position="22"/>
        <end position="198"/>
    </location>
</feature>
<dbReference type="GO" id="GO:0005737">
    <property type="term" value="C:cytoplasm"/>
    <property type="evidence" value="ECO:0007669"/>
    <property type="project" value="TreeGrafter"/>
</dbReference>
<dbReference type="Pfam" id="PF00650">
    <property type="entry name" value="CRAL_TRIO"/>
    <property type="match status" value="1"/>
</dbReference>
<reference evidence="2" key="1">
    <citation type="submission" date="2021-06" db="EMBL/GenBank/DDBJ databases">
        <authorList>
            <person name="Hodson N. C."/>
            <person name="Mongue J. A."/>
            <person name="Jaron S. K."/>
        </authorList>
    </citation>
    <scope>NUCLEOTIDE SEQUENCE</scope>
</reference>
<dbReference type="PROSITE" id="PS50191">
    <property type="entry name" value="CRAL_TRIO"/>
    <property type="match status" value="1"/>
</dbReference>
<dbReference type="InterPro" id="IPR051064">
    <property type="entry name" value="SEC14/CRAL-TRIO_domain"/>
</dbReference>
<organism evidence="2 3">
    <name type="scientific">Allacma fusca</name>
    <dbReference type="NCBI Taxonomy" id="39272"/>
    <lineage>
        <taxon>Eukaryota</taxon>
        <taxon>Metazoa</taxon>
        <taxon>Ecdysozoa</taxon>
        <taxon>Arthropoda</taxon>
        <taxon>Hexapoda</taxon>
        <taxon>Collembola</taxon>
        <taxon>Symphypleona</taxon>
        <taxon>Sminthuridae</taxon>
        <taxon>Allacma</taxon>
    </lineage>
</organism>
<dbReference type="EMBL" id="CAJVCH010307366">
    <property type="protein sequence ID" value="CAG7785930.1"/>
    <property type="molecule type" value="Genomic_DNA"/>
</dbReference>
<protein>
    <recommendedName>
        <fullName evidence="1">CRAL-TRIO domain-containing protein</fullName>
    </recommendedName>
</protein>
<proteinExistence type="predicted"/>
<evidence type="ECO:0000259" key="1">
    <source>
        <dbReference type="PROSITE" id="PS50191"/>
    </source>
</evidence>